<sequence>MPRLPLRFVLLSVCVVVAPLAGGEPLEPIAEYQHLAGPLVEQYCLDCHSGDGADAGLELDKLQSGDRFQEDRNTWKDVVARLKAGDMPPADYDAPDDQERSKLVGWIEAKLEQLDCSVSQDPGWVTLRRLNRDQYRNTIRDLLMVDFEPAKTFPPDELAYGFDNNADMLSLTPVLLEKYLDAARDISRRALMIPEVQSENTFDVPRVHWQGGQADRDGRRELWSNGAVEFVYEFPKTGRYWMRVRVSADQAENEPVRMAVLDDSHVVQMIDVHVNGESSEEFTLPFDVPQGKKRLGVAFTNDLKNETHDRNLFIEKMEVIGPREDLMNGAPQAHKKWFAEAPTADQWRDDQQWRPQASKSLEQFASSCFRRPVNQREVDRLLMLVDTHRRYGDSYERAMQVALEAMLVSPRFLFIGNVDGQPSPAAGQQRGYLVDEYELAARLSYFLWSSMPDATLMRLAGEGQLRAELSEQVDRMLGDPRAEQFTKHFPGQWLGTRLLADLVPDEKQFDSFDGPLRRSMAREAEMLFAEVVDRDLPITTLLSADFTYLNDRLAKHYGIEGIEGDDFRRVEFAEIEPFQGVRGGVVTMAGVLTATSNPNRTSPVKRGKWVLAELMGAPPPDPPPGVTTLEEVTKHSDKPLSMREQMALHREDPSCAVCHEQMDAIGLALENYDLVGRWRTEDNVGVIDASGELPTGEKINGAADLTNVLLQRREGFRRCLTEKLLTYALGRGLEYYDECAVREIARRSVEDDDRMRALILAVVESTPFQQRRCEVAE</sequence>
<feature type="domain" description="Cytochrome C Planctomycete-type" evidence="6">
    <location>
        <begin position="44"/>
        <end position="91"/>
    </location>
</feature>
<feature type="domain" description="DUF1588" evidence="4">
    <location>
        <begin position="582"/>
        <end position="682"/>
    </location>
</feature>
<dbReference type="GO" id="GO:0009055">
    <property type="term" value="F:electron transfer activity"/>
    <property type="evidence" value="ECO:0007669"/>
    <property type="project" value="InterPro"/>
</dbReference>
<dbReference type="GO" id="GO:0020037">
    <property type="term" value="F:heme binding"/>
    <property type="evidence" value="ECO:0007669"/>
    <property type="project" value="InterPro"/>
</dbReference>
<dbReference type="InterPro" id="IPR031768">
    <property type="entry name" value="CBM60_xylan-bd"/>
</dbReference>
<protein>
    <submittedName>
        <fullName evidence="9">DUF1592 domain-containing protein</fullName>
    </submittedName>
</protein>
<keyword evidence="10" id="KW-1185">Reference proteome</keyword>
<accession>A0A9X2FD02</accession>
<evidence type="ECO:0000259" key="7">
    <source>
        <dbReference type="Pfam" id="PF07637"/>
    </source>
</evidence>
<dbReference type="Pfam" id="PF07627">
    <property type="entry name" value="PSCyt3"/>
    <property type="match status" value="1"/>
</dbReference>
<dbReference type="InterPro" id="IPR013042">
    <property type="entry name" value="DUF1592"/>
</dbReference>
<dbReference type="Pfam" id="PF07626">
    <property type="entry name" value="PSD3"/>
    <property type="match status" value="1"/>
</dbReference>
<feature type="domain" description="Carbohydrate binding module xylan-binding" evidence="8">
    <location>
        <begin position="243"/>
        <end position="324"/>
    </location>
</feature>
<feature type="chain" id="PRO_5040997880" evidence="1">
    <location>
        <begin position="22"/>
        <end position="777"/>
    </location>
</feature>
<dbReference type="EMBL" id="JAMXLR010000077">
    <property type="protein sequence ID" value="MCO6046700.1"/>
    <property type="molecule type" value="Genomic_DNA"/>
</dbReference>
<evidence type="ECO:0000259" key="8">
    <source>
        <dbReference type="Pfam" id="PF16841"/>
    </source>
</evidence>
<evidence type="ECO:0000259" key="3">
    <source>
        <dbReference type="Pfam" id="PF07626"/>
    </source>
</evidence>
<dbReference type="AlphaFoldDB" id="A0A9X2FD02"/>
<dbReference type="Pfam" id="PF07631">
    <property type="entry name" value="PSD4"/>
    <property type="match status" value="1"/>
</dbReference>
<evidence type="ECO:0000313" key="9">
    <source>
        <dbReference type="EMBL" id="MCO6046700.1"/>
    </source>
</evidence>
<organism evidence="9 10">
    <name type="scientific">Aeoliella straminimaris</name>
    <dbReference type="NCBI Taxonomy" id="2954799"/>
    <lineage>
        <taxon>Bacteria</taxon>
        <taxon>Pseudomonadati</taxon>
        <taxon>Planctomycetota</taxon>
        <taxon>Planctomycetia</taxon>
        <taxon>Pirellulales</taxon>
        <taxon>Lacipirellulaceae</taxon>
        <taxon>Aeoliella</taxon>
    </lineage>
</organism>
<feature type="domain" description="DUF1592" evidence="5">
    <location>
        <begin position="435"/>
        <end position="559"/>
    </location>
</feature>
<dbReference type="InterPro" id="IPR013036">
    <property type="entry name" value="DUF1587"/>
</dbReference>
<feature type="domain" description="DUF1587" evidence="3">
    <location>
        <begin position="128"/>
        <end position="191"/>
    </location>
</feature>
<comment type="caution">
    <text evidence="9">The sequence shown here is derived from an EMBL/GenBank/DDBJ whole genome shotgun (WGS) entry which is preliminary data.</text>
</comment>
<feature type="domain" description="DUF1595" evidence="7">
    <location>
        <begin position="357"/>
        <end position="415"/>
    </location>
</feature>
<dbReference type="InterPro" id="IPR011478">
    <property type="entry name" value="DUF1585"/>
</dbReference>
<evidence type="ECO:0000259" key="5">
    <source>
        <dbReference type="Pfam" id="PF07631"/>
    </source>
</evidence>
<dbReference type="Gene3D" id="2.60.60.40">
    <property type="match status" value="1"/>
</dbReference>
<dbReference type="InterPro" id="IPR011429">
    <property type="entry name" value="Cyt_c_Planctomycete-type"/>
</dbReference>
<feature type="signal peptide" evidence="1">
    <location>
        <begin position="1"/>
        <end position="21"/>
    </location>
</feature>
<evidence type="ECO:0000259" key="6">
    <source>
        <dbReference type="Pfam" id="PF07635"/>
    </source>
</evidence>
<keyword evidence="1" id="KW-0732">Signal</keyword>
<evidence type="ECO:0000256" key="1">
    <source>
        <dbReference type="SAM" id="SignalP"/>
    </source>
</evidence>
<feature type="domain" description="DUF1585" evidence="2">
    <location>
        <begin position="696"/>
        <end position="768"/>
    </location>
</feature>
<name>A0A9X2FD02_9BACT</name>
<dbReference type="Pfam" id="PF07637">
    <property type="entry name" value="PSD5"/>
    <property type="match status" value="1"/>
</dbReference>
<evidence type="ECO:0000313" key="10">
    <source>
        <dbReference type="Proteomes" id="UP001155241"/>
    </source>
</evidence>
<dbReference type="RefSeq" id="WP_252854815.1">
    <property type="nucleotide sequence ID" value="NZ_JAMXLR010000077.1"/>
</dbReference>
<evidence type="ECO:0000259" key="2">
    <source>
        <dbReference type="Pfam" id="PF07624"/>
    </source>
</evidence>
<dbReference type="Pfam" id="PF07624">
    <property type="entry name" value="PSD2"/>
    <property type="match status" value="1"/>
</dbReference>
<dbReference type="InterPro" id="IPR036909">
    <property type="entry name" value="Cyt_c-like_dom_sf"/>
</dbReference>
<dbReference type="Pfam" id="PF16841">
    <property type="entry name" value="CBM60"/>
    <property type="match status" value="1"/>
</dbReference>
<dbReference type="InterPro" id="IPR013043">
    <property type="entry name" value="DUF1595"/>
</dbReference>
<gene>
    <name evidence="9" type="ORF">NG895_22620</name>
</gene>
<evidence type="ECO:0000259" key="4">
    <source>
        <dbReference type="Pfam" id="PF07627"/>
    </source>
</evidence>
<dbReference type="SUPFAM" id="SSF46626">
    <property type="entry name" value="Cytochrome c"/>
    <property type="match status" value="1"/>
</dbReference>
<dbReference type="Proteomes" id="UP001155241">
    <property type="component" value="Unassembled WGS sequence"/>
</dbReference>
<dbReference type="InterPro" id="IPR013039">
    <property type="entry name" value="DUF1588"/>
</dbReference>
<reference evidence="9" key="1">
    <citation type="submission" date="2022-06" db="EMBL/GenBank/DDBJ databases">
        <title>Aeoliella straminimaris, a novel planctomycete from sediments.</title>
        <authorList>
            <person name="Vitorino I.R."/>
            <person name="Lage O.M."/>
        </authorList>
    </citation>
    <scope>NUCLEOTIDE SEQUENCE</scope>
    <source>
        <strain evidence="9">ICT_H6.2</strain>
    </source>
</reference>
<proteinExistence type="predicted"/>
<dbReference type="Pfam" id="PF07635">
    <property type="entry name" value="PSCyt1"/>
    <property type="match status" value="1"/>
</dbReference>